<feature type="transmembrane region" description="Helical" evidence="8">
    <location>
        <begin position="431"/>
        <end position="455"/>
    </location>
</feature>
<feature type="transmembrane region" description="Helical" evidence="8">
    <location>
        <begin position="364"/>
        <end position="381"/>
    </location>
</feature>
<keyword evidence="8" id="KW-0813">Transport</keyword>
<feature type="transmembrane region" description="Helical" evidence="8">
    <location>
        <begin position="285"/>
        <end position="306"/>
    </location>
</feature>
<feature type="transmembrane region" description="Helical" evidence="8">
    <location>
        <begin position="50"/>
        <end position="75"/>
    </location>
</feature>
<feature type="transmembrane region" description="Helical" evidence="8">
    <location>
        <begin position="401"/>
        <end position="419"/>
    </location>
</feature>
<dbReference type="GO" id="GO:0071555">
    <property type="term" value="P:cell wall organization"/>
    <property type="evidence" value="ECO:0007669"/>
    <property type="project" value="UniProtKB-KW"/>
</dbReference>
<dbReference type="Pfam" id="PF03023">
    <property type="entry name" value="MurJ"/>
    <property type="match status" value="1"/>
</dbReference>
<keyword evidence="6 8" id="KW-1133">Transmembrane helix</keyword>
<keyword evidence="3 8" id="KW-0812">Transmembrane</keyword>
<accession>A0A524RPQ5</accession>
<reference evidence="9 10" key="1">
    <citation type="journal article" date="2019" name="mSystems">
        <title>Life at home and on the roam: Genomic adaptions reflect the dual lifestyle of an intracellular, facultative symbiont.</title>
        <authorList>
            <person name="Burgsdorf I."/>
        </authorList>
    </citation>
    <scope>NUCLEOTIDE SEQUENCE [LARGE SCALE GENOMIC DNA]</scope>
    <source>
        <strain evidence="9">277cV</strain>
    </source>
</reference>
<feature type="transmembrane region" description="Helical" evidence="8">
    <location>
        <begin position="163"/>
        <end position="183"/>
    </location>
</feature>
<feature type="transmembrane region" description="Helical" evidence="8">
    <location>
        <begin position="467"/>
        <end position="488"/>
    </location>
</feature>
<comment type="subcellular location">
    <subcellularLocation>
        <location evidence="1 8">Cell membrane</location>
        <topology evidence="1 8">Multi-pass membrane protein</topology>
    </subcellularLocation>
</comment>
<comment type="caution">
    <text evidence="9">The sequence shown here is derived from an EMBL/GenBank/DDBJ whole genome shotgun (WGS) entry which is preliminary data.</text>
</comment>
<evidence type="ECO:0000313" key="9">
    <source>
        <dbReference type="EMBL" id="TGG93799.1"/>
    </source>
</evidence>
<dbReference type="EMBL" id="SRMO01000050">
    <property type="protein sequence ID" value="TGG93799.1"/>
    <property type="molecule type" value="Genomic_DNA"/>
</dbReference>
<comment type="pathway">
    <text evidence="8">Cell wall biogenesis; peptidoglycan biosynthesis.</text>
</comment>
<dbReference type="AlphaFoldDB" id="A0A524RPQ5"/>
<dbReference type="Proteomes" id="UP000317990">
    <property type="component" value="Unassembled WGS sequence"/>
</dbReference>
<feature type="transmembrane region" description="Helical" evidence="8">
    <location>
        <begin position="503"/>
        <end position="525"/>
    </location>
</feature>
<evidence type="ECO:0000256" key="7">
    <source>
        <dbReference type="ARBA" id="ARBA00023136"/>
    </source>
</evidence>
<evidence type="ECO:0000256" key="3">
    <source>
        <dbReference type="ARBA" id="ARBA00022692"/>
    </source>
</evidence>
<feature type="transmembrane region" description="Helical" evidence="8">
    <location>
        <begin position="326"/>
        <end position="344"/>
    </location>
</feature>
<dbReference type="NCBIfam" id="TIGR01695">
    <property type="entry name" value="murJ_mviN"/>
    <property type="match status" value="1"/>
</dbReference>
<proteinExistence type="inferred from homology"/>
<keyword evidence="2 8" id="KW-1003">Cell membrane</keyword>
<dbReference type="PRINTS" id="PR01806">
    <property type="entry name" value="VIRFACTRMVIN"/>
</dbReference>
<protein>
    <recommendedName>
        <fullName evidence="8">Probable lipid II flippase MurJ</fullName>
    </recommendedName>
</protein>
<evidence type="ECO:0000256" key="2">
    <source>
        <dbReference type="ARBA" id="ARBA00022475"/>
    </source>
</evidence>
<organism evidence="9 10">
    <name type="scientific">Aphanocapsa feldmannii 277cV</name>
    <dbReference type="NCBI Taxonomy" id="2507553"/>
    <lineage>
        <taxon>Bacteria</taxon>
        <taxon>Bacillati</taxon>
        <taxon>Cyanobacteriota</taxon>
        <taxon>Cyanophyceae</taxon>
        <taxon>Oscillatoriophycideae</taxon>
        <taxon>Chroococcales</taxon>
        <taxon>Microcystaceae</taxon>
        <taxon>Aphanocapsa</taxon>
    </lineage>
</organism>
<keyword evidence="4 8" id="KW-0133">Cell shape</keyword>
<feature type="transmembrane region" description="Helical" evidence="8">
    <location>
        <begin position="138"/>
        <end position="156"/>
    </location>
</feature>
<keyword evidence="7 8" id="KW-0472">Membrane</keyword>
<dbReference type="GO" id="GO:0008360">
    <property type="term" value="P:regulation of cell shape"/>
    <property type="evidence" value="ECO:0007669"/>
    <property type="project" value="UniProtKB-KW"/>
</dbReference>
<dbReference type="PANTHER" id="PTHR43486">
    <property type="entry name" value="LIPID II FLIPPASE MURJ-RELATED"/>
    <property type="match status" value="1"/>
</dbReference>
<dbReference type="UniPathway" id="UPA00219"/>
<name>A0A524RPQ5_9CHRO</name>
<dbReference type="HAMAP" id="MF_02078">
    <property type="entry name" value="MurJ_MviN"/>
    <property type="match status" value="1"/>
</dbReference>
<feature type="transmembrane region" description="Helical" evidence="8">
    <location>
        <begin position="245"/>
        <end position="273"/>
    </location>
</feature>
<gene>
    <name evidence="8 9" type="primary">murJ</name>
    <name evidence="9" type="ORF">ERJ67_03600</name>
</gene>
<dbReference type="GO" id="GO:0005886">
    <property type="term" value="C:plasma membrane"/>
    <property type="evidence" value="ECO:0007669"/>
    <property type="project" value="UniProtKB-SubCell"/>
</dbReference>
<evidence type="ECO:0000256" key="1">
    <source>
        <dbReference type="ARBA" id="ARBA00004651"/>
    </source>
</evidence>
<feature type="transmembrane region" description="Helical" evidence="8">
    <location>
        <begin position="96"/>
        <end position="118"/>
    </location>
</feature>
<keyword evidence="8" id="KW-0961">Cell wall biogenesis/degradation</keyword>
<feature type="transmembrane region" description="Helical" evidence="8">
    <location>
        <begin position="203"/>
        <end position="224"/>
    </location>
</feature>
<evidence type="ECO:0000256" key="5">
    <source>
        <dbReference type="ARBA" id="ARBA00022984"/>
    </source>
</evidence>
<comment type="function">
    <text evidence="8">Involved in peptidoglycan biosynthesis. Transports lipid-linked peptidoglycan precursors from the inner to the outer leaflet of the cytoplasmic membrane.</text>
</comment>
<evidence type="ECO:0000256" key="8">
    <source>
        <dbReference type="HAMAP-Rule" id="MF_02078"/>
    </source>
</evidence>
<comment type="similarity">
    <text evidence="8">Belongs to the MurJ/MviN family.</text>
</comment>
<evidence type="ECO:0000256" key="6">
    <source>
        <dbReference type="ARBA" id="ARBA00022989"/>
    </source>
</evidence>
<evidence type="ECO:0000256" key="4">
    <source>
        <dbReference type="ARBA" id="ARBA00022960"/>
    </source>
</evidence>
<sequence length="544" mass="56399">MSNTHQSLGRIAAVVALATVLSKVAGLLRQQGIAAAFGVGAAYDAFSYAYVVPGFLLILLGGINGPLHSAMVAVLSRRQPSEACRLLENIRGLVGIALSALTLLLLLLAGPVIDLLAPGLVASGDVAVRQIAIQQLRLMAPMGLLSGLIGLGFGALNARDSFWLPAISPLLSSLTVLLGLGLLRGWLGPAIGTTEQAATGGLVLAAATLVGALLQWLVQLPALRSRGLAGLGWRYHWRDPGVREVMAVMAPATLSAGMLQINVLVDLFFASWIPGAAAGLGYAGLLVQAPLGILSNMILVPLLPLLSRLTARDQREAFLQRSRQGLMLSAAGMLPLGALLMLLARPLVEVVYARGAFDDDATTLVSRLLIAYGLGMAAYLGRDVAVRIFYALGDGRTPFRISIWGIALNALLDWLLTGAPVPSGPLLGGGFGAAGLVLATAGVNVIALLALLLALQRKLGTLPWRRWAADLGRLLLATAVASLLTAGLDSLEIWPGGLLGNLARLLVCGGVGLLGYGLVATALGVPEVTQLLARLSGKLGWQGR</sequence>
<dbReference type="InterPro" id="IPR004268">
    <property type="entry name" value="MurJ"/>
</dbReference>
<dbReference type="GO" id="GO:0015648">
    <property type="term" value="F:lipid-linked peptidoglycan transporter activity"/>
    <property type="evidence" value="ECO:0007669"/>
    <property type="project" value="UniProtKB-UniRule"/>
</dbReference>
<dbReference type="PANTHER" id="PTHR43486:SF1">
    <property type="entry name" value="LIPID II FLIPPASE MURJ-RELATED"/>
    <property type="match status" value="1"/>
</dbReference>
<keyword evidence="5 8" id="KW-0573">Peptidoglycan synthesis</keyword>
<evidence type="ECO:0000313" key="10">
    <source>
        <dbReference type="Proteomes" id="UP000317990"/>
    </source>
</evidence>
<dbReference type="GO" id="GO:0009252">
    <property type="term" value="P:peptidoglycan biosynthetic process"/>
    <property type="evidence" value="ECO:0007669"/>
    <property type="project" value="UniProtKB-UniRule"/>
</dbReference>